<dbReference type="Proteomes" id="UP001430953">
    <property type="component" value="Unassembled WGS sequence"/>
</dbReference>
<proteinExistence type="predicted"/>
<accession>A0AAW2FNX6</accession>
<sequence length="158" mass="16935">MLCHATLCLCPVAPSFSLAHATQPRRRVLFPPSSFASSSASSSCVASLFLHLAHLSSGYSWLLCPMFFSFPRNLRRLALSRFLTAALVVVRRRGRDAGVVVGGRPRIADTRRGEGLGRMVPPSYSASSCSGDGACDRDGHMAPESERGCLMSFSSAIV</sequence>
<evidence type="ECO:0000313" key="2">
    <source>
        <dbReference type="Proteomes" id="UP001430953"/>
    </source>
</evidence>
<dbReference type="AlphaFoldDB" id="A0AAW2FNX6"/>
<gene>
    <name evidence="1" type="ORF">PUN28_011148</name>
</gene>
<protein>
    <recommendedName>
        <fullName evidence="3">Secreted protein</fullName>
    </recommendedName>
</protein>
<comment type="caution">
    <text evidence="1">The sequence shown here is derived from an EMBL/GenBank/DDBJ whole genome shotgun (WGS) entry which is preliminary data.</text>
</comment>
<evidence type="ECO:0008006" key="3">
    <source>
        <dbReference type="Google" id="ProtNLM"/>
    </source>
</evidence>
<name>A0AAW2FNX6_9HYME</name>
<reference evidence="1 2" key="1">
    <citation type="submission" date="2023-03" db="EMBL/GenBank/DDBJ databases">
        <title>High recombination rates correlate with genetic variation in Cardiocondyla obscurior ants.</title>
        <authorList>
            <person name="Errbii M."/>
        </authorList>
    </citation>
    <scope>NUCLEOTIDE SEQUENCE [LARGE SCALE GENOMIC DNA]</scope>
    <source>
        <strain evidence="1">Alpha-2009</strain>
        <tissue evidence="1">Whole body</tissue>
    </source>
</reference>
<organism evidence="1 2">
    <name type="scientific">Cardiocondyla obscurior</name>
    <dbReference type="NCBI Taxonomy" id="286306"/>
    <lineage>
        <taxon>Eukaryota</taxon>
        <taxon>Metazoa</taxon>
        <taxon>Ecdysozoa</taxon>
        <taxon>Arthropoda</taxon>
        <taxon>Hexapoda</taxon>
        <taxon>Insecta</taxon>
        <taxon>Pterygota</taxon>
        <taxon>Neoptera</taxon>
        <taxon>Endopterygota</taxon>
        <taxon>Hymenoptera</taxon>
        <taxon>Apocrita</taxon>
        <taxon>Aculeata</taxon>
        <taxon>Formicoidea</taxon>
        <taxon>Formicidae</taxon>
        <taxon>Myrmicinae</taxon>
        <taxon>Cardiocondyla</taxon>
    </lineage>
</organism>
<evidence type="ECO:0000313" key="1">
    <source>
        <dbReference type="EMBL" id="KAL0116086.1"/>
    </source>
</evidence>
<keyword evidence="2" id="KW-1185">Reference proteome</keyword>
<dbReference type="EMBL" id="JADYXP020000010">
    <property type="protein sequence ID" value="KAL0116086.1"/>
    <property type="molecule type" value="Genomic_DNA"/>
</dbReference>